<keyword evidence="1" id="KW-0378">Hydrolase</keyword>
<dbReference type="InterPro" id="IPR023365">
    <property type="entry name" value="Sortase_dom-sf"/>
</dbReference>
<protein>
    <submittedName>
        <fullName evidence="3">LPXTG-site transpeptidase (Sortase) family protein</fullName>
    </submittedName>
</protein>
<dbReference type="GO" id="GO:0016787">
    <property type="term" value="F:hydrolase activity"/>
    <property type="evidence" value="ECO:0007669"/>
    <property type="project" value="UniProtKB-KW"/>
</dbReference>
<dbReference type="AlphaFoldDB" id="A0A4R7I786"/>
<name>A0A4R7I786_9ACTN</name>
<evidence type="ECO:0000313" key="4">
    <source>
        <dbReference type="Proteomes" id="UP000294558"/>
    </source>
</evidence>
<dbReference type="InterPro" id="IPR005754">
    <property type="entry name" value="Sortase"/>
</dbReference>
<comment type="caution">
    <text evidence="3">The sequence shown here is derived from an EMBL/GenBank/DDBJ whole genome shotgun (WGS) entry which is preliminary data.</text>
</comment>
<sequence length="218" mass="24028">MVAGLVVAVGAGVVALRDYLNEPPIVLSTDSAVDANPPDPLDASRMERTMPLAIRYEGLRIDDEIISVGLDEDNELEVPDETEVGWWKFGSAPGLPGATVMAAHVSWNDRAGPFHQLGNAEIGDRLEVDTGDGYTRIYQVVERTMYGKSELPAERIWRTTGPETLVLITCGGDFNPNINRYRHNIVVYAIPVDQREIDDELDDVETDEQDDETDDVSA</sequence>
<dbReference type="InterPro" id="IPR042001">
    <property type="entry name" value="Sortase_F"/>
</dbReference>
<dbReference type="EMBL" id="SOAU01000001">
    <property type="protein sequence ID" value="TDT18673.1"/>
    <property type="molecule type" value="Genomic_DNA"/>
</dbReference>
<keyword evidence="4" id="KW-1185">Reference proteome</keyword>
<evidence type="ECO:0000313" key="3">
    <source>
        <dbReference type="EMBL" id="TDT18673.1"/>
    </source>
</evidence>
<feature type="region of interest" description="Disordered" evidence="2">
    <location>
        <begin position="198"/>
        <end position="218"/>
    </location>
</feature>
<reference evidence="3 4" key="1">
    <citation type="submission" date="2019-03" db="EMBL/GenBank/DDBJ databases">
        <title>Sequencing the genomes of 1000 actinobacteria strains.</title>
        <authorList>
            <person name="Klenk H.-P."/>
        </authorList>
    </citation>
    <scope>NUCLEOTIDE SEQUENCE [LARGE SCALE GENOMIC DNA]</scope>
    <source>
        <strain evidence="3 4">DSM 18936</strain>
    </source>
</reference>
<dbReference type="CDD" id="cd05829">
    <property type="entry name" value="Sortase_F"/>
    <property type="match status" value="1"/>
</dbReference>
<dbReference type="Proteomes" id="UP000294558">
    <property type="component" value="Unassembled WGS sequence"/>
</dbReference>
<dbReference type="Gene3D" id="2.40.260.10">
    <property type="entry name" value="Sortase"/>
    <property type="match status" value="1"/>
</dbReference>
<organism evidence="3 4">
    <name type="scientific">Ilumatobacter fluminis</name>
    <dbReference type="NCBI Taxonomy" id="467091"/>
    <lineage>
        <taxon>Bacteria</taxon>
        <taxon>Bacillati</taxon>
        <taxon>Actinomycetota</taxon>
        <taxon>Acidimicrobiia</taxon>
        <taxon>Acidimicrobiales</taxon>
        <taxon>Ilumatobacteraceae</taxon>
        <taxon>Ilumatobacter</taxon>
    </lineage>
</organism>
<dbReference type="Pfam" id="PF04203">
    <property type="entry name" value="Sortase"/>
    <property type="match status" value="1"/>
</dbReference>
<dbReference type="SUPFAM" id="SSF63817">
    <property type="entry name" value="Sortase"/>
    <property type="match status" value="1"/>
</dbReference>
<gene>
    <name evidence="3" type="ORF">BDK89_4303</name>
</gene>
<evidence type="ECO:0000256" key="2">
    <source>
        <dbReference type="SAM" id="MobiDB-lite"/>
    </source>
</evidence>
<accession>A0A4R7I786</accession>
<evidence type="ECO:0000256" key="1">
    <source>
        <dbReference type="ARBA" id="ARBA00022801"/>
    </source>
</evidence>
<proteinExistence type="predicted"/>